<accession>A0A6L7GL78</accession>
<feature type="transmembrane region" description="Helical" evidence="1">
    <location>
        <begin position="33"/>
        <end position="51"/>
    </location>
</feature>
<dbReference type="Proteomes" id="UP000473531">
    <property type="component" value="Unassembled WGS sequence"/>
</dbReference>
<sequence length="166" mass="18411">MQLILDNRALIQFALMAVVCLLALRKGGGPERGVALVLLSMFIIDRVYHLVLDRGVTLSSVDLFHAALDFAAAIALVVIALRANRMYTLWIAGLQLIALSAHLAREMTSGMTPIAYAILYILPSYFQILALAMGLQMHLKRQKRYGPYRGWRRSSAGSDGLRGVRR</sequence>
<feature type="transmembrane region" description="Helical" evidence="1">
    <location>
        <begin position="63"/>
        <end position="80"/>
    </location>
</feature>
<evidence type="ECO:0000313" key="2">
    <source>
        <dbReference type="EMBL" id="MXP15628.1"/>
    </source>
</evidence>
<keyword evidence="1" id="KW-1133">Transmembrane helix</keyword>
<keyword evidence="1" id="KW-0812">Transmembrane</keyword>
<evidence type="ECO:0000313" key="3">
    <source>
        <dbReference type="Proteomes" id="UP000473531"/>
    </source>
</evidence>
<proteinExistence type="predicted"/>
<gene>
    <name evidence="2" type="ORF">GRI44_12795</name>
</gene>
<keyword evidence="1" id="KW-0472">Membrane</keyword>
<name>A0A6L7GL78_9SPHN</name>
<dbReference type="OrthoDB" id="7391238at2"/>
<feature type="transmembrane region" description="Helical" evidence="1">
    <location>
        <begin position="116"/>
        <end position="135"/>
    </location>
</feature>
<evidence type="ECO:0000256" key="1">
    <source>
        <dbReference type="SAM" id="Phobius"/>
    </source>
</evidence>
<dbReference type="RefSeq" id="WP_160602121.1">
    <property type="nucleotide sequence ID" value="NZ_WTYU01000002.1"/>
</dbReference>
<feature type="transmembrane region" description="Helical" evidence="1">
    <location>
        <begin position="87"/>
        <end position="104"/>
    </location>
</feature>
<protein>
    <submittedName>
        <fullName evidence="2">Uncharacterized protein</fullName>
    </submittedName>
</protein>
<dbReference type="AlphaFoldDB" id="A0A6L7GL78"/>
<keyword evidence="3" id="KW-1185">Reference proteome</keyword>
<dbReference type="EMBL" id="WTYU01000002">
    <property type="protein sequence ID" value="MXP15628.1"/>
    <property type="molecule type" value="Genomic_DNA"/>
</dbReference>
<organism evidence="2 3">
    <name type="scientific">Allopontixanthobacter confluentis</name>
    <dbReference type="NCBI Taxonomy" id="1849021"/>
    <lineage>
        <taxon>Bacteria</taxon>
        <taxon>Pseudomonadati</taxon>
        <taxon>Pseudomonadota</taxon>
        <taxon>Alphaproteobacteria</taxon>
        <taxon>Sphingomonadales</taxon>
        <taxon>Erythrobacteraceae</taxon>
        <taxon>Allopontixanthobacter</taxon>
    </lineage>
</organism>
<feature type="transmembrane region" description="Helical" evidence="1">
    <location>
        <begin position="6"/>
        <end position="24"/>
    </location>
</feature>
<reference evidence="2 3" key="1">
    <citation type="submission" date="2019-12" db="EMBL/GenBank/DDBJ databases">
        <title>Genomic-based taxomic classification of the family Erythrobacteraceae.</title>
        <authorList>
            <person name="Xu L."/>
        </authorList>
    </citation>
    <scope>NUCLEOTIDE SEQUENCE [LARGE SCALE GENOMIC DNA]</scope>
    <source>
        <strain evidence="2 3">KCTC 52259</strain>
    </source>
</reference>
<comment type="caution">
    <text evidence="2">The sequence shown here is derived from an EMBL/GenBank/DDBJ whole genome shotgun (WGS) entry which is preliminary data.</text>
</comment>